<accession>A0A4C1VQ20</accession>
<reference evidence="1 2" key="1">
    <citation type="journal article" date="2019" name="Commun. Biol.">
        <title>The bagworm genome reveals a unique fibroin gene that provides high tensile strength.</title>
        <authorList>
            <person name="Kono N."/>
            <person name="Nakamura H."/>
            <person name="Ohtoshi R."/>
            <person name="Tomita M."/>
            <person name="Numata K."/>
            <person name="Arakawa K."/>
        </authorList>
    </citation>
    <scope>NUCLEOTIDE SEQUENCE [LARGE SCALE GENOMIC DNA]</scope>
</reference>
<name>A0A4C1VQ20_EUMVA</name>
<dbReference type="Proteomes" id="UP000299102">
    <property type="component" value="Unassembled WGS sequence"/>
</dbReference>
<evidence type="ECO:0000313" key="2">
    <source>
        <dbReference type="Proteomes" id="UP000299102"/>
    </source>
</evidence>
<sequence>MSSTSIDVVFGRRHRRMFLTQVVSQISATTFELLKTVINSDKGCSFIMIGQLNAKRDASVAVCGVTVSARRDGDHVDSAPAPADTGRLAMGWFNDTAHLTDPPAPPAARPAAYHIGR</sequence>
<dbReference type="AlphaFoldDB" id="A0A4C1VQ20"/>
<keyword evidence="2" id="KW-1185">Reference proteome</keyword>
<protein>
    <submittedName>
        <fullName evidence="1">Uncharacterized protein</fullName>
    </submittedName>
</protein>
<comment type="caution">
    <text evidence="1">The sequence shown here is derived from an EMBL/GenBank/DDBJ whole genome shotgun (WGS) entry which is preliminary data.</text>
</comment>
<evidence type="ECO:0000313" key="1">
    <source>
        <dbReference type="EMBL" id="GBP39964.1"/>
    </source>
</evidence>
<gene>
    <name evidence="1" type="ORF">EVAR_39192_1</name>
</gene>
<proteinExistence type="predicted"/>
<organism evidence="1 2">
    <name type="scientific">Eumeta variegata</name>
    <name type="common">Bagworm moth</name>
    <name type="synonym">Eumeta japonica</name>
    <dbReference type="NCBI Taxonomy" id="151549"/>
    <lineage>
        <taxon>Eukaryota</taxon>
        <taxon>Metazoa</taxon>
        <taxon>Ecdysozoa</taxon>
        <taxon>Arthropoda</taxon>
        <taxon>Hexapoda</taxon>
        <taxon>Insecta</taxon>
        <taxon>Pterygota</taxon>
        <taxon>Neoptera</taxon>
        <taxon>Endopterygota</taxon>
        <taxon>Lepidoptera</taxon>
        <taxon>Glossata</taxon>
        <taxon>Ditrysia</taxon>
        <taxon>Tineoidea</taxon>
        <taxon>Psychidae</taxon>
        <taxon>Oiketicinae</taxon>
        <taxon>Eumeta</taxon>
    </lineage>
</organism>
<dbReference type="EMBL" id="BGZK01000374">
    <property type="protein sequence ID" value="GBP39964.1"/>
    <property type="molecule type" value="Genomic_DNA"/>
</dbReference>